<dbReference type="SMART" id="SM01124">
    <property type="entry name" value="DBR1"/>
    <property type="match status" value="1"/>
</dbReference>
<dbReference type="Gramene" id="RZC49541">
    <property type="protein sequence ID" value="RZC49541"/>
    <property type="gene ID" value="C5167_017959"/>
</dbReference>
<name>A0A4Y7IP91_PAPSO</name>
<evidence type="ECO:0000313" key="3">
    <source>
        <dbReference type="Proteomes" id="UP000316621"/>
    </source>
</evidence>
<gene>
    <name evidence="2" type="ORF">C5167_017959</name>
</gene>
<feature type="non-terminal residue" evidence="2">
    <location>
        <position position="314"/>
    </location>
</feature>
<dbReference type="GO" id="GO:0005634">
    <property type="term" value="C:nucleus"/>
    <property type="evidence" value="ECO:0007669"/>
    <property type="project" value="TreeGrafter"/>
</dbReference>
<accession>A0A4Y7IP91</accession>
<dbReference type="PANTHER" id="PTHR12849">
    <property type="entry name" value="RNA LARIAT DEBRANCHING ENZYME"/>
    <property type="match status" value="1"/>
</dbReference>
<dbReference type="InterPro" id="IPR029052">
    <property type="entry name" value="Metallo-depent_PP-like"/>
</dbReference>
<dbReference type="PANTHER" id="PTHR12849:SF0">
    <property type="entry name" value="LARIAT DEBRANCHING ENZYME"/>
    <property type="match status" value="1"/>
</dbReference>
<dbReference type="Pfam" id="PF00149">
    <property type="entry name" value="Metallophos"/>
    <property type="match status" value="1"/>
</dbReference>
<sequence>MKIAVEACMQGELDNVYATLLHLEKVENTKIDLLICCGDFQAVRNENDLESLNVQPKYRRMNSLWKYYSGQEVAPFPTIFIGGNHEASNYLWKLYYGGWAAPNIYFSRFAGVIEYGNISIGGLSGVYNAQHYHLGHYKRPPYDEYDVYKLMQRNWKQLVHSKANFEQEMQDNTLGSKAAADLLERLKPRYWCSAHLHSQLAASVQHGENGPVTKFLALDKCLPERKSLQILETESEHGPYEIHYDEEWLAITRKYTSIFPLSRNTTCLGNPQVYMQDREWIKRKLKTRGPKPFDFVQTVSPYDPNQSTSSVSCS</sequence>
<dbReference type="Pfam" id="PF05011">
    <property type="entry name" value="DBR1"/>
    <property type="match status" value="1"/>
</dbReference>
<proteinExistence type="predicted"/>
<dbReference type="GO" id="GO:0000398">
    <property type="term" value="P:mRNA splicing, via spliceosome"/>
    <property type="evidence" value="ECO:0007669"/>
    <property type="project" value="TreeGrafter"/>
</dbReference>
<organism evidence="2 3">
    <name type="scientific">Papaver somniferum</name>
    <name type="common">Opium poppy</name>
    <dbReference type="NCBI Taxonomy" id="3469"/>
    <lineage>
        <taxon>Eukaryota</taxon>
        <taxon>Viridiplantae</taxon>
        <taxon>Streptophyta</taxon>
        <taxon>Embryophyta</taxon>
        <taxon>Tracheophyta</taxon>
        <taxon>Spermatophyta</taxon>
        <taxon>Magnoliopsida</taxon>
        <taxon>Ranunculales</taxon>
        <taxon>Papaveraceae</taxon>
        <taxon>Papaveroideae</taxon>
        <taxon>Papaver</taxon>
    </lineage>
</organism>
<dbReference type="InterPro" id="IPR004843">
    <property type="entry name" value="Calcineurin-like_PHP"/>
</dbReference>
<protein>
    <recommendedName>
        <fullName evidence="1">Lariat debranching enzyme C-terminal domain-containing protein</fullName>
    </recommendedName>
</protein>
<dbReference type="STRING" id="3469.A0A4Y7IP91"/>
<reference evidence="2 3" key="1">
    <citation type="journal article" date="2018" name="Science">
        <title>The opium poppy genome and morphinan production.</title>
        <authorList>
            <person name="Guo L."/>
            <person name="Winzer T."/>
            <person name="Yang X."/>
            <person name="Li Y."/>
            <person name="Ning Z."/>
            <person name="He Z."/>
            <person name="Teodor R."/>
            <person name="Lu Y."/>
            <person name="Bowser T.A."/>
            <person name="Graham I.A."/>
            <person name="Ye K."/>
        </authorList>
    </citation>
    <scope>NUCLEOTIDE SEQUENCE [LARGE SCALE GENOMIC DNA]</scope>
    <source>
        <strain evidence="3">cv. HN1</strain>
        <tissue evidence="2">Leaves</tissue>
    </source>
</reference>
<dbReference type="Gene3D" id="3.60.21.10">
    <property type="match status" value="1"/>
</dbReference>
<evidence type="ECO:0000259" key="1">
    <source>
        <dbReference type="SMART" id="SM01124"/>
    </source>
</evidence>
<dbReference type="OMA" id="CKFAASI"/>
<dbReference type="Proteomes" id="UP000316621">
    <property type="component" value="Chromosome 2"/>
</dbReference>
<feature type="domain" description="Lariat debranching enzyme C-terminal" evidence="1">
    <location>
        <begin position="204"/>
        <end position="310"/>
    </location>
</feature>
<dbReference type="GO" id="GO:0008419">
    <property type="term" value="F:RNA lariat debranching enzyme activity"/>
    <property type="evidence" value="ECO:0007669"/>
    <property type="project" value="TreeGrafter"/>
</dbReference>
<dbReference type="AlphaFoldDB" id="A0A4Y7IP91"/>
<dbReference type="SUPFAM" id="SSF56300">
    <property type="entry name" value="Metallo-dependent phosphatases"/>
    <property type="match status" value="1"/>
</dbReference>
<dbReference type="InterPro" id="IPR007708">
    <property type="entry name" value="DBR1_C"/>
</dbReference>
<evidence type="ECO:0000313" key="2">
    <source>
        <dbReference type="EMBL" id="RZC49541.1"/>
    </source>
</evidence>
<dbReference type="EMBL" id="CM010716">
    <property type="protein sequence ID" value="RZC49541.1"/>
    <property type="molecule type" value="Genomic_DNA"/>
</dbReference>
<keyword evidence="3" id="KW-1185">Reference proteome</keyword>